<sequence length="30" mass="3500">MRHTKTQWGDGYQGGAEDQNKLRDVYDSSR</sequence>
<gene>
    <name evidence="2" type="ORF">XBFM1_1210003</name>
</gene>
<dbReference type="HOGENOM" id="CLU_3406139_0_0_6"/>
<name>A0A077NN35_XENBV</name>
<comment type="caution">
    <text evidence="2">The sequence shown here is derived from an EMBL/GenBank/DDBJ whole genome shotgun (WGS) entry which is preliminary data.</text>
</comment>
<reference evidence="2" key="1">
    <citation type="submission" date="2013-07" db="EMBL/GenBank/DDBJ databases">
        <title>Sub-species coevolution in mutualistic symbiosis.</title>
        <authorList>
            <person name="Murfin K."/>
            <person name="Klassen J."/>
            <person name="Lee M."/>
            <person name="Forst S."/>
            <person name="Stock P."/>
            <person name="Goodrich-Blair H."/>
        </authorList>
    </citation>
    <scope>NUCLEOTIDE SEQUENCE [LARGE SCALE GENOMIC DNA]</scope>
    <source>
        <strain evidence="2">Feltiae Moldova</strain>
    </source>
</reference>
<dbReference type="AlphaFoldDB" id="A0A077NN35"/>
<dbReference type="Proteomes" id="UP000028487">
    <property type="component" value="Unassembled WGS sequence"/>
</dbReference>
<evidence type="ECO:0000313" key="3">
    <source>
        <dbReference type="Proteomes" id="UP000028487"/>
    </source>
</evidence>
<feature type="region of interest" description="Disordered" evidence="1">
    <location>
        <begin position="1"/>
        <end position="30"/>
    </location>
</feature>
<evidence type="ECO:0000256" key="1">
    <source>
        <dbReference type="SAM" id="MobiDB-lite"/>
    </source>
</evidence>
<dbReference type="EMBL" id="CBSV010000026">
    <property type="protein sequence ID" value="CDG99813.1"/>
    <property type="molecule type" value="Genomic_DNA"/>
</dbReference>
<protein>
    <submittedName>
        <fullName evidence="2">Uncharacterized protein</fullName>
    </submittedName>
</protein>
<evidence type="ECO:0000313" key="2">
    <source>
        <dbReference type="EMBL" id="CDG99813.1"/>
    </source>
</evidence>
<accession>A0A077NN35</accession>
<organism evidence="2 3">
    <name type="scientific">Xenorhabdus bovienii str. feltiae Moldova</name>
    <dbReference type="NCBI Taxonomy" id="1398200"/>
    <lineage>
        <taxon>Bacteria</taxon>
        <taxon>Pseudomonadati</taxon>
        <taxon>Pseudomonadota</taxon>
        <taxon>Gammaproteobacteria</taxon>
        <taxon>Enterobacterales</taxon>
        <taxon>Morganellaceae</taxon>
        <taxon>Xenorhabdus</taxon>
    </lineage>
</organism>
<feature type="compositionally biased region" description="Basic and acidic residues" evidence="1">
    <location>
        <begin position="18"/>
        <end position="30"/>
    </location>
</feature>
<proteinExistence type="predicted"/>